<dbReference type="AlphaFoldDB" id="A0A6B8VN98"/>
<dbReference type="CDD" id="cd03255">
    <property type="entry name" value="ABC_MJ0796_LolCDE_FtsE"/>
    <property type="match status" value="1"/>
</dbReference>
<protein>
    <submittedName>
        <fullName evidence="5">ABC transporter ATP-binding protein</fullName>
    </submittedName>
</protein>
<evidence type="ECO:0000313" key="6">
    <source>
        <dbReference type="Proteomes" id="UP000427071"/>
    </source>
</evidence>
<evidence type="ECO:0000256" key="1">
    <source>
        <dbReference type="ARBA" id="ARBA00022448"/>
    </source>
</evidence>
<gene>
    <name evidence="5" type="ORF">CKALI_00530</name>
</gene>
<dbReference type="RefSeq" id="WP_156191446.1">
    <property type="nucleotide sequence ID" value="NZ_CP046452.1"/>
</dbReference>
<dbReference type="InterPro" id="IPR003593">
    <property type="entry name" value="AAA+_ATPase"/>
</dbReference>
<dbReference type="SMART" id="SM00382">
    <property type="entry name" value="AAA"/>
    <property type="match status" value="1"/>
</dbReference>
<keyword evidence="3 5" id="KW-0067">ATP-binding</keyword>
<dbReference type="GO" id="GO:0016887">
    <property type="term" value="F:ATP hydrolysis activity"/>
    <property type="evidence" value="ECO:0007669"/>
    <property type="project" value="InterPro"/>
</dbReference>
<dbReference type="InterPro" id="IPR017911">
    <property type="entry name" value="MacB-like_ATP-bd"/>
</dbReference>
<evidence type="ECO:0000259" key="4">
    <source>
        <dbReference type="PROSITE" id="PS50893"/>
    </source>
</evidence>
<dbReference type="Proteomes" id="UP000427071">
    <property type="component" value="Chromosome"/>
</dbReference>
<dbReference type="InterPro" id="IPR027417">
    <property type="entry name" value="P-loop_NTPase"/>
</dbReference>
<dbReference type="FunFam" id="3.40.50.300:FF:000032">
    <property type="entry name" value="Export ABC transporter ATP-binding protein"/>
    <property type="match status" value="1"/>
</dbReference>
<dbReference type="InterPro" id="IPR017871">
    <property type="entry name" value="ABC_transporter-like_CS"/>
</dbReference>
<feature type="domain" description="ABC transporter" evidence="4">
    <location>
        <begin position="6"/>
        <end position="228"/>
    </location>
</feature>
<organism evidence="5 6">
    <name type="scientific">Corynebacterium kalinowskii</name>
    <dbReference type="NCBI Taxonomy" id="2675216"/>
    <lineage>
        <taxon>Bacteria</taxon>
        <taxon>Bacillati</taxon>
        <taxon>Actinomycetota</taxon>
        <taxon>Actinomycetes</taxon>
        <taxon>Mycobacteriales</taxon>
        <taxon>Corynebacteriaceae</taxon>
        <taxon>Corynebacterium</taxon>
    </lineage>
</organism>
<keyword evidence="2" id="KW-0547">Nucleotide-binding</keyword>
<sequence length="228" mass="24831">MSEPVIVGKNLTQHFGRGDARVHALKDVNVQIPTGQWTSIMGPSGSGKTTLLHTLAGLSVPSSGSVILNSRGSQIDLTKLSENKRAALRRTQIGVIFQDFNLVPVLNVQDNIKLPMRLAHRQVDKGWYREIVSRLGLAGRMKHLPHQLSGGQRQRVAIARALLAKPDIIFADEPTGNLDSEAGDAVLTMFRQLVDDYGQTLAVVTHDPAAAERGDHLIQMRDGRVVSA</sequence>
<dbReference type="PROSITE" id="PS00211">
    <property type="entry name" value="ABC_TRANSPORTER_1"/>
    <property type="match status" value="1"/>
</dbReference>
<dbReference type="GO" id="GO:0005886">
    <property type="term" value="C:plasma membrane"/>
    <property type="evidence" value="ECO:0007669"/>
    <property type="project" value="TreeGrafter"/>
</dbReference>
<dbReference type="GO" id="GO:0005524">
    <property type="term" value="F:ATP binding"/>
    <property type="evidence" value="ECO:0007669"/>
    <property type="project" value="UniProtKB-KW"/>
</dbReference>
<dbReference type="GO" id="GO:0022857">
    <property type="term" value="F:transmembrane transporter activity"/>
    <property type="evidence" value="ECO:0007669"/>
    <property type="project" value="UniProtKB-ARBA"/>
</dbReference>
<proteinExistence type="predicted"/>
<keyword evidence="1" id="KW-0813">Transport</keyword>
<name>A0A6B8VN98_9CORY</name>
<accession>A0A6B8VN98</accession>
<dbReference type="InterPro" id="IPR003439">
    <property type="entry name" value="ABC_transporter-like_ATP-bd"/>
</dbReference>
<dbReference type="EMBL" id="CP046452">
    <property type="protein sequence ID" value="QGU01007.1"/>
    <property type="molecule type" value="Genomic_DNA"/>
</dbReference>
<dbReference type="Gene3D" id="3.40.50.300">
    <property type="entry name" value="P-loop containing nucleotide triphosphate hydrolases"/>
    <property type="match status" value="1"/>
</dbReference>
<keyword evidence="6" id="KW-1185">Reference proteome</keyword>
<dbReference type="PANTHER" id="PTHR24220:SF685">
    <property type="entry name" value="ABC TRANSPORTER RELATED"/>
    <property type="match status" value="1"/>
</dbReference>
<dbReference type="PROSITE" id="PS50893">
    <property type="entry name" value="ABC_TRANSPORTER_2"/>
    <property type="match status" value="1"/>
</dbReference>
<dbReference type="GO" id="GO:0098796">
    <property type="term" value="C:membrane protein complex"/>
    <property type="evidence" value="ECO:0007669"/>
    <property type="project" value="UniProtKB-ARBA"/>
</dbReference>
<dbReference type="PANTHER" id="PTHR24220">
    <property type="entry name" value="IMPORT ATP-BINDING PROTEIN"/>
    <property type="match status" value="1"/>
</dbReference>
<dbReference type="Pfam" id="PF00005">
    <property type="entry name" value="ABC_tran"/>
    <property type="match status" value="1"/>
</dbReference>
<reference evidence="6" key="1">
    <citation type="submission" date="2019-11" db="EMBL/GenBank/DDBJ databases">
        <title>Complete genome sequence of Corynebacterium kalinowskii 1959, a novel Corynebacterium species isolated from soil of a small paddock in Vilsendorf, Germany.</title>
        <authorList>
            <person name="Schaffert L."/>
            <person name="Ruwe M."/>
            <person name="Milse J."/>
            <person name="Hanuschka K."/>
            <person name="Ortseifen V."/>
            <person name="Droste J."/>
            <person name="Brandt D."/>
            <person name="Schlueter L."/>
            <person name="Kutter Y."/>
            <person name="Vinke S."/>
            <person name="Viehoefer P."/>
            <person name="Jacob L."/>
            <person name="Luebke N.-C."/>
            <person name="Schulte-Berndt E."/>
            <person name="Hain C."/>
            <person name="Linder M."/>
            <person name="Schmidt P."/>
            <person name="Wollenschlaeger L."/>
            <person name="Luttermann T."/>
            <person name="Thieme E."/>
            <person name="Hassa J."/>
            <person name="Haak M."/>
            <person name="Wittchen M."/>
            <person name="Mentz A."/>
            <person name="Persicke M."/>
            <person name="Busche T."/>
            <person name="Ruckert C."/>
        </authorList>
    </citation>
    <scope>NUCLEOTIDE SEQUENCE [LARGE SCALE GENOMIC DNA]</scope>
    <source>
        <strain evidence="6">1959</strain>
    </source>
</reference>
<dbReference type="KEGG" id="ckw:CKALI_00530"/>
<dbReference type="InterPro" id="IPR015854">
    <property type="entry name" value="ABC_transpr_LolD-like"/>
</dbReference>
<evidence type="ECO:0000256" key="2">
    <source>
        <dbReference type="ARBA" id="ARBA00022741"/>
    </source>
</evidence>
<dbReference type="SUPFAM" id="SSF52540">
    <property type="entry name" value="P-loop containing nucleoside triphosphate hydrolases"/>
    <property type="match status" value="1"/>
</dbReference>
<evidence type="ECO:0000256" key="3">
    <source>
        <dbReference type="ARBA" id="ARBA00022840"/>
    </source>
</evidence>
<evidence type="ECO:0000313" key="5">
    <source>
        <dbReference type="EMBL" id="QGU01007.1"/>
    </source>
</evidence>